<name>A0ABT0N464_9GAMM</name>
<dbReference type="RefSeq" id="WP_249248057.1">
    <property type="nucleotide sequence ID" value="NZ_JAKIKT010000002.1"/>
</dbReference>
<evidence type="ECO:0000259" key="1">
    <source>
        <dbReference type="Pfam" id="PF07883"/>
    </source>
</evidence>
<accession>A0ABT0N464</accession>
<dbReference type="CDD" id="cd02214">
    <property type="entry name" value="cupin_MJ1618"/>
    <property type="match status" value="1"/>
</dbReference>
<feature type="domain" description="Cupin type-2" evidence="1">
    <location>
        <begin position="39"/>
        <end position="107"/>
    </location>
</feature>
<proteinExistence type="predicted"/>
<dbReference type="EMBL" id="JAKIKT010000002">
    <property type="protein sequence ID" value="MCL2913243.1"/>
    <property type="molecule type" value="Genomic_DNA"/>
</dbReference>
<evidence type="ECO:0000313" key="2">
    <source>
        <dbReference type="EMBL" id="MCL2913243.1"/>
    </source>
</evidence>
<sequence>MKEAVHHQDLTTEFWTPELCYIVEHSNSDNDPEASIARARVEPGVTTRWHIVRDITERYYIQEGKGLVEVGDMAPVEVNPGDVVVIPPSCPQRITNTGDCDLIFLAICTPRFLVEAYEDIEEQMAARG</sequence>
<dbReference type="InterPro" id="IPR011051">
    <property type="entry name" value="RmlC_Cupin_sf"/>
</dbReference>
<comment type="caution">
    <text evidence="2">The sequence shown here is derived from an EMBL/GenBank/DDBJ whole genome shotgun (WGS) entry which is preliminary data.</text>
</comment>
<dbReference type="SUPFAM" id="SSF51182">
    <property type="entry name" value="RmlC-like cupins"/>
    <property type="match status" value="1"/>
</dbReference>
<evidence type="ECO:0000313" key="3">
    <source>
        <dbReference type="Proteomes" id="UP001202831"/>
    </source>
</evidence>
<dbReference type="InterPro" id="IPR013096">
    <property type="entry name" value="Cupin_2"/>
</dbReference>
<reference evidence="2 3" key="1">
    <citation type="submission" date="2022-01" db="EMBL/GenBank/DDBJ databases">
        <title>Whole genome-based taxonomy of the Shewanellaceae.</title>
        <authorList>
            <person name="Martin-Rodriguez A.J."/>
        </authorList>
    </citation>
    <scope>NUCLEOTIDE SEQUENCE [LARGE SCALE GENOMIC DNA]</scope>
    <source>
        <strain evidence="2 3">DSM 21332</strain>
    </source>
</reference>
<dbReference type="PANTHER" id="PTHR36114">
    <property type="entry name" value="16.7 KDA PROTEIN IN WHIE LOCUS"/>
    <property type="match status" value="1"/>
</dbReference>
<protein>
    <submittedName>
        <fullName evidence="2">Cupin domain-containing protein</fullName>
    </submittedName>
</protein>
<organism evidence="2 3">
    <name type="scientific">Shewanella corallii</name>
    <dbReference type="NCBI Taxonomy" id="560080"/>
    <lineage>
        <taxon>Bacteria</taxon>
        <taxon>Pseudomonadati</taxon>
        <taxon>Pseudomonadota</taxon>
        <taxon>Gammaproteobacteria</taxon>
        <taxon>Alteromonadales</taxon>
        <taxon>Shewanellaceae</taxon>
        <taxon>Shewanella</taxon>
    </lineage>
</organism>
<dbReference type="Proteomes" id="UP001202831">
    <property type="component" value="Unassembled WGS sequence"/>
</dbReference>
<dbReference type="Pfam" id="PF07883">
    <property type="entry name" value="Cupin_2"/>
    <property type="match status" value="1"/>
</dbReference>
<dbReference type="Gene3D" id="2.60.120.10">
    <property type="entry name" value="Jelly Rolls"/>
    <property type="match status" value="1"/>
</dbReference>
<dbReference type="InterPro" id="IPR052044">
    <property type="entry name" value="PKS_Associated_Protein"/>
</dbReference>
<dbReference type="PANTHER" id="PTHR36114:SF1">
    <property type="entry name" value="16.7 KDA PROTEIN IN WHIE LOCUS"/>
    <property type="match status" value="1"/>
</dbReference>
<gene>
    <name evidence="2" type="ORF">L2725_05515</name>
</gene>
<keyword evidence="3" id="KW-1185">Reference proteome</keyword>
<dbReference type="InterPro" id="IPR014710">
    <property type="entry name" value="RmlC-like_jellyroll"/>
</dbReference>